<dbReference type="AlphaFoldDB" id="A0A5N6R6X8"/>
<proteinExistence type="predicted"/>
<evidence type="ECO:0000256" key="1">
    <source>
        <dbReference type="SAM" id="MobiDB-lite"/>
    </source>
</evidence>
<reference evidence="2 3" key="1">
    <citation type="submission" date="2019-06" db="EMBL/GenBank/DDBJ databases">
        <title>A chromosomal-level reference genome of Carpinus fangiana (Coryloideae, Betulaceae).</title>
        <authorList>
            <person name="Yang X."/>
            <person name="Wang Z."/>
            <person name="Zhang L."/>
            <person name="Hao G."/>
            <person name="Liu J."/>
            <person name="Yang Y."/>
        </authorList>
    </citation>
    <scope>NUCLEOTIDE SEQUENCE [LARGE SCALE GENOMIC DNA]</scope>
    <source>
        <strain evidence="2">Cfa_2016G</strain>
        <tissue evidence="2">Leaf</tissue>
    </source>
</reference>
<keyword evidence="3" id="KW-1185">Reference proteome</keyword>
<dbReference type="Proteomes" id="UP000327013">
    <property type="component" value="Chromosome 5"/>
</dbReference>
<protein>
    <submittedName>
        <fullName evidence="2">Uncharacterized protein</fullName>
    </submittedName>
</protein>
<gene>
    <name evidence="2" type="ORF">FH972_013414</name>
</gene>
<dbReference type="EMBL" id="CM017325">
    <property type="protein sequence ID" value="KAE8056666.1"/>
    <property type="molecule type" value="Genomic_DNA"/>
</dbReference>
<organism evidence="2 3">
    <name type="scientific">Carpinus fangiana</name>
    <dbReference type="NCBI Taxonomy" id="176857"/>
    <lineage>
        <taxon>Eukaryota</taxon>
        <taxon>Viridiplantae</taxon>
        <taxon>Streptophyta</taxon>
        <taxon>Embryophyta</taxon>
        <taxon>Tracheophyta</taxon>
        <taxon>Spermatophyta</taxon>
        <taxon>Magnoliopsida</taxon>
        <taxon>eudicotyledons</taxon>
        <taxon>Gunneridae</taxon>
        <taxon>Pentapetalae</taxon>
        <taxon>rosids</taxon>
        <taxon>fabids</taxon>
        <taxon>Fagales</taxon>
        <taxon>Betulaceae</taxon>
        <taxon>Carpinus</taxon>
    </lineage>
</organism>
<name>A0A5N6R6X8_9ROSI</name>
<evidence type="ECO:0000313" key="2">
    <source>
        <dbReference type="EMBL" id="KAE8056666.1"/>
    </source>
</evidence>
<accession>A0A5N6R6X8</accession>
<feature type="region of interest" description="Disordered" evidence="1">
    <location>
        <begin position="33"/>
        <end position="57"/>
    </location>
</feature>
<evidence type="ECO:0000313" key="3">
    <source>
        <dbReference type="Proteomes" id="UP000327013"/>
    </source>
</evidence>
<sequence length="73" mass="7519">MACCVDAAATNFPPGHAAFAASDASILGPTVPLSGPIGRHPSARRCTGSMRGDGRTSLLMHPATSRCVRTERP</sequence>